<feature type="transmembrane region" description="Helical" evidence="1">
    <location>
        <begin position="171"/>
        <end position="195"/>
    </location>
</feature>
<name>S7JSK1_VIBFL</name>
<comment type="caution">
    <text evidence="2">The sequence shown here is derived from an EMBL/GenBank/DDBJ whole genome shotgun (WGS) entry which is preliminary data.</text>
</comment>
<dbReference type="AlphaFoldDB" id="S7JSK1"/>
<feature type="transmembrane region" description="Helical" evidence="1">
    <location>
        <begin position="466"/>
        <end position="490"/>
    </location>
</feature>
<feature type="transmembrane region" description="Helical" evidence="1">
    <location>
        <begin position="408"/>
        <end position="427"/>
    </location>
</feature>
<proteinExistence type="predicted"/>
<dbReference type="PATRIC" id="fig|1336752.4.peg.352"/>
<evidence type="ECO:0000313" key="2">
    <source>
        <dbReference type="EMBL" id="EPP25200.1"/>
    </source>
</evidence>
<feature type="transmembrane region" description="Helical" evidence="1">
    <location>
        <begin position="271"/>
        <end position="292"/>
    </location>
</feature>
<evidence type="ECO:0008006" key="4">
    <source>
        <dbReference type="Google" id="ProtNLM"/>
    </source>
</evidence>
<feature type="transmembrane region" description="Helical" evidence="1">
    <location>
        <begin position="207"/>
        <end position="226"/>
    </location>
</feature>
<feature type="transmembrane region" description="Helical" evidence="1">
    <location>
        <begin position="510"/>
        <end position="530"/>
    </location>
</feature>
<feature type="transmembrane region" description="Helical" evidence="1">
    <location>
        <begin position="328"/>
        <end position="347"/>
    </location>
</feature>
<sequence>MQFQPFRFGKFYRIQQRITYFYKYEESMSDVVNKERSDIETKSYSELHRPSSEFASRSDYLDHELQIMKPRRFGLNLPGRDFRFELEDLVPALAGTIGIIAMYSAVMMSWADGLTQAWDHITLGKEFAIEVARVEMLFPALFFCVIASGFLNPRANLAGNHGPMIPLIGSIALAGAHPLALAILLGVFGLLLSYFKGGSKLVNLTSEGTAGGLLIFLGFTGTMSQITSIQEWATSLHSADVVADSMGYVGLVVLGVNIVIYAILAKLNLRWLAIPVCAFTGLIIALLFGAGFDLRFETQMGLPNLNPVYWWGSTTEGWMLGMPTVEHFIASLPFAILAVAMWSPDFLGHRIFQELNYPRKTEKVLMDVDDTMTMCSIRQMVGTALGGGNITSSWGTYMIPAAIAKRPIPGGAIILGLLVMTIAILGFPMDVAVWPPVMRCALLVGVFLPLLEAGMQMVKDTKDSQAAGICIFGSAVVNPVLAWALTMLLDNNGLIGDKERASKLSFVDKIVIPGGVLVICLIAMLAVGMLESQYGLKAWLH</sequence>
<dbReference type="InterPro" id="IPR021794">
    <property type="entry name" value="DUF3360"/>
</dbReference>
<organism evidence="2 3">
    <name type="scientific">Vibrio fluvialis PG41</name>
    <dbReference type="NCBI Taxonomy" id="1336752"/>
    <lineage>
        <taxon>Bacteria</taxon>
        <taxon>Pseudomonadati</taxon>
        <taxon>Pseudomonadota</taxon>
        <taxon>Gammaproteobacteria</taxon>
        <taxon>Vibrionales</taxon>
        <taxon>Vibrionaceae</taxon>
        <taxon>Vibrio</taxon>
    </lineage>
</organism>
<dbReference type="Pfam" id="PF11840">
    <property type="entry name" value="DUF3360"/>
    <property type="match status" value="1"/>
</dbReference>
<keyword evidence="1" id="KW-1133">Transmembrane helix</keyword>
<reference evidence="2 3" key="1">
    <citation type="journal article" date="2013" name="Gut Pathog.">
        <title>Evidence of a new metabolic capacity in an emerging diarrheal pathogen: lessons from the draft genomes of Vibrio fluvialis strains PG41 and I21563.</title>
        <authorList>
            <person name="Khatri I."/>
            <person name="Mahajan S."/>
            <person name="Dureja C."/>
            <person name="Subramanian S."/>
            <person name="Raychaudhuri S."/>
        </authorList>
    </citation>
    <scope>NUCLEOTIDE SEQUENCE [LARGE SCALE GENOMIC DNA]</scope>
    <source>
        <strain evidence="2 3">PG41</strain>
    </source>
</reference>
<protein>
    <recommendedName>
        <fullName evidence="4">Integral membrane protein</fullName>
    </recommendedName>
</protein>
<keyword evidence="1" id="KW-0472">Membrane</keyword>
<accession>S7JSK1</accession>
<evidence type="ECO:0000256" key="1">
    <source>
        <dbReference type="SAM" id="Phobius"/>
    </source>
</evidence>
<feature type="transmembrane region" description="Helical" evidence="1">
    <location>
        <begin position="433"/>
        <end position="454"/>
    </location>
</feature>
<feature type="transmembrane region" description="Helical" evidence="1">
    <location>
        <begin position="246"/>
        <end position="264"/>
    </location>
</feature>
<keyword evidence="1" id="KW-0812">Transmembrane</keyword>
<evidence type="ECO:0000313" key="3">
    <source>
        <dbReference type="Proteomes" id="UP000014854"/>
    </source>
</evidence>
<dbReference type="EMBL" id="ASXS01000001">
    <property type="protein sequence ID" value="EPP25200.1"/>
    <property type="molecule type" value="Genomic_DNA"/>
</dbReference>
<feature type="transmembrane region" description="Helical" evidence="1">
    <location>
        <begin position="131"/>
        <end position="151"/>
    </location>
</feature>
<gene>
    <name evidence="2" type="ORF">L910_0351</name>
</gene>
<feature type="transmembrane region" description="Helical" evidence="1">
    <location>
        <begin position="89"/>
        <end position="110"/>
    </location>
</feature>
<dbReference type="Proteomes" id="UP000014854">
    <property type="component" value="Unassembled WGS sequence"/>
</dbReference>